<sequence length="328" mass="36291">MKITKLFLVTFAIGIILVSCKKDDEFTTQFIERDRQEVYNENRVDIEAFLESYTFNYAEFQENLAYSDLSTSPPTITPNDSYKIEFTELTETSTDLSIMSFLNSATYPKLEIDTVYQDGVDYELYILKVREGLGDDVHRLDKASVLYKGSLPDGTIFDSAVTVNTSFNLTAVGAQAGVITGFREGLVKFKASEGFTDNASGETVYHNHGIGAVFVPSGLGYFSSTVNEIPSYSPVFFRFRVITRSNTDFDLDGVPSHLEDLEGDGYGFSDDTDGDGLPNFIDNDDDGDGVLTRYEDINEDGDPTNDDTNGNGTPNYLDATSTESIENN</sequence>
<keyword evidence="8" id="KW-1185">Reference proteome</keyword>
<evidence type="ECO:0000256" key="4">
    <source>
        <dbReference type="PROSITE-ProRule" id="PRU00277"/>
    </source>
</evidence>
<feature type="region of interest" description="Disordered" evidence="5">
    <location>
        <begin position="262"/>
        <end position="328"/>
    </location>
</feature>
<gene>
    <name evidence="7" type="ORF">ES677_13830</name>
</gene>
<keyword evidence="3 4" id="KW-0697">Rotamase</keyword>
<dbReference type="SUPFAM" id="SSF54534">
    <property type="entry name" value="FKBP-like"/>
    <property type="match status" value="1"/>
</dbReference>
<dbReference type="PROSITE" id="PS50059">
    <property type="entry name" value="FKBP_PPIASE"/>
    <property type="match status" value="1"/>
</dbReference>
<comment type="catalytic activity">
    <reaction evidence="1 4">
        <text>[protein]-peptidylproline (omega=180) = [protein]-peptidylproline (omega=0)</text>
        <dbReference type="Rhea" id="RHEA:16237"/>
        <dbReference type="Rhea" id="RHEA-COMP:10747"/>
        <dbReference type="Rhea" id="RHEA-COMP:10748"/>
        <dbReference type="ChEBI" id="CHEBI:83833"/>
        <dbReference type="ChEBI" id="CHEBI:83834"/>
        <dbReference type="EC" id="5.2.1.8"/>
    </reaction>
</comment>
<dbReference type="SUPFAM" id="SSF103647">
    <property type="entry name" value="TSP type-3 repeat"/>
    <property type="match status" value="1"/>
</dbReference>
<keyword evidence="4" id="KW-0413">Isomerase</keyword>
<dbReference type="EC" id="5.2.1.8" evidence="2 4"/>
<accession>A0ABY3M7G3</accession>
<dbReference type="InterPro" id="IPR046357">
    <property type="entry name" value="PPIase_dom_sf"/>
</dbReference>
<evidence type="ECO:0000313" key="7">
    <source>
        <dbReference type="EMBL" id="TYC08841.1"/>
    </source>
</evidence>
<evidence type="ECO:0000256" key="3">
    <source>
        <dbReference type="ARBA" id="ARBA00023110"/>
    </source>
</evidence>
<feature type="compositionally biased region" description="Polar residues" evidence="5">
    <location>
        <begin position="318"/>
        <end position="328"/>
    </location>
</feature>
<dbReference type="PROSITE" id="PS51257">
    <property type="entry name" value="PROKAR_LIPOPROTEIN"/>
    <property type="match status" value="1"/>
</dbReference>
<dbReference type="InterPro" id="IPR028974">
    <property type="entry name" value="TSP_type-3_rpt"/>
</dbReference>
<reference evidence="7 8" key="1">
    <citation type="submission" date="2019-08" db="EMBL/GenBank/DDBJ databases">
        <title>Genomes of Antarctic Bizionia species.</title>
        <authorList>
            <person name="Bowman J.P."/>
        </authorList>
    </citation>
    <scope>NUCLEOTIDE SEQUENCE [LARGE SCALE GENOMIC DNA]</scope>
    <source>
        <strain evidence="7 8">IC164</strain>
    </source>
</reference>
<evidence type="ECO:0000256" key="5">
    <source>
        <dbReference type="SAM" id="MobiDB-lite"/>
    </source>
</evidence>
<dbReference type="RefSeq" id="WP_148381540.1">
    <property type="nucleotide sequence ID" value="NZ_VSKN01000028.1"/>
</dbReference>
<evidence type="ECO:0000256" key="2">
    <source>
        <dbReference type="ARBA" id="ARBA00013194"/>
    </source>
</evidence>
<comment type="caution">
    <text evidence="7">The sequence shown here is derived from an EMBL/GenBank/DDBJ whole genome shotgun (WGS) entry which is preliminary data.</text>
</comment>
<organism evidence="7 8">
    <name type="scientific">Bizionia gelidisalsuginis</name>
    <dbReference type="NCBI Taxonomy" id="291188"/>
    <lineage>
        <taxon>Bacteria</taxon>
        <taxon>Pseudomonadati</taxon>
        <taxon>Bacteroidota</taxon>
        <taxon>Flavobacteriia</taxon>
        <taxon>Flavobacteriales</taxon>
        <taxon>Flavobacteriaceae</taxon>
        <taxon>Bizionia</taxon>
    </lineage>
</organism>
<dbReference type="Gene3D" id="3.10.50.40">
    <property type="match status" value="1"/>
</dbReference>
<dbReference type="Pfam" id="PF00254">
    <property type="entry name" value="FKBP_C"/>
    <property type="match status" value="1"/>
</dbReference>
<feature type="domain" description="PPIase FKBP-type" evidence="6">
    <location>
        <begin position="140"/>
        <end position="245"/>
    </location>
</feature>
<feature type="compositionally biased region" description="Low complexity" evidence="5">
    <location>
        <begin position="306"/>
        <end position="315"/>
    </location>
</feature>
<evidence type="ECO:0000313" key="8">
    <source>
        <dbReference type="Proteomes" id="UP000323621"/>
    </source>
</evidence>
<dbReference type="EMBL" id="VSKN01000028">
    <property type="protein sequence ID" value="TYC08841.1"/>
    <property type="molecule type" value="Genomic_DNA"/>
</dbReference>
<proteinExistence type="predicted"/>
<evidence type="ECO:0000256" key="1">
    <source>
        <dbReference type="ARBA" id="ARBA00000971"/>
    </source>
</evidence>
<name>A0ABY3M7G3_9FLAO</name>
<dbReference type="InterPro" id="IPR001179">
    <property type="entry name" value="PPIase_FKBP_dom"/>
</dbReference>
<dbReference type="Proteomes" id="UP000323621">
    <property type="component" value="Unassembled WGS sequence"/>
</dbReference>
<evidence type="ECO:0000259" key="6">
    <source>
        <dbReference type="PROSITE" id="PS50059"/>
    </source>
</evidence>
<protein>
    <recommendedName>
        <fullName evidence="2 4">peptidylprolyl isomerase</fullName>
        <ecNumber evidence="2 4">5.2.1.8</ecNumber>
    </recommendedName>
</protein>